<keyword evidence="10" id="KW-1185">Reference proteome</keyword>
<accession>A0ABN7TGV2</accession>
<feature type="transmembrane region" description="Helical" evidence="7">
    <location>
        <begin position="170"/>
        <end position="188"/>
    </location>
</feature>
<evidence type="ECO:0000256" key="1">
    <source>
        <dbReference type="ARBA" id="ARBA00004651"/>
    </source>
</evidence>
<feature type="domain" description="Acyltransferase 3" evidence="8">
    <location>
        <begin position="14"/>
        <end position="346"/>
    </location>
</feature>
<sequence length="370" mass="42237">MAVAAKKSKPKLMELDIVRAIAILAVVAIHATSEATVQLPFGSGPQLMYLTINKLCNFAVPMFIMVSGLVLFYRYDGDWSRRQAGYFYMKRIRQVLFPYVFWSFFYYLYDQWMFDRSRLHLDWGEFAELLPWADASYHLYFMVIIVQFYLLFPLLMWLCGSGGWFRRTGLLWLGLLIHALSYSYNHWVEPIPNLASLCINYFSVFTLGGWIGLHYEAFIAWAGRSFPGVLLLTVLLGCSFVGLFLLEDRAPFLMEGSLYTILFFAYAAFACMTFIWAGRRMLERAKWLAGILLSLGAVSFGVYLVHPAVLTYWRVHVPADPNDIGAYHANTGIAFAVSLLLPWALSFVYGKAVRLLRRPKKKAAVSSGRG</sequence>
<feature type="transmembrane region" description="Helical" evidence="7">
    <location>
        <begin position="258"/>
        <end position="277"/>
    </location>
</feature>
<proteinExistence type="inferred from homology"/>
<comment type="similarity">
    <text evidence="2">Belongs to the acyltransferase 3 family.</text>
</comment>
<feature type="transmembrane region" description="Helical" evidence="7">
    <location>
        <begin position="289"/>
        <end position="313"/>
    </location>
</feature>
<feature type="transmembrane region" description="Helical" evidence="7">
    <location>
        <begin position="52"/>
        <end position="72"/>
    </location>
</feature>
<evidence type="ECO:0000256" key="6">
    <source>
        <dbReference type="ARBA" id="ARBA00023136"/>
    </source>
</evidence>
<feature type="transmembrane region" description="Helical" evidence="7">
    <location>
        <begin position="92"/>
        <end position="109"/>
    </location>
</feature>
<gene>
    <name evidence="9" type="ORF">PAECIP111802_01709</name>
</gene>
<keyword evidence="4 7" id="KW-0812">Transmembrane</keyword>
<dbReference type="Proteomes" id="UP000730618">
    <property type="component" value="Unassembled WGS sequence"/>
</dbReference>
<evidence type="ECO:0000256" key="2">
    <source>
        <dbReference type="ARBA" id="ARBA00007400"/>
    </source>
</evidence>
<name>A0ABN7TGV2_9BACL</name>
<feature type="transmembrane region" description="Helical" evidence="7">
    <location>
        <begin position="194"/>
        <end position="213"/>
    </location>
</feature>
<evidence type="ECO:0000256" key="7">
    <source>
        <dbReference type="SAM" id="Phobius"/>
    </source>
</evidence>
<feature type="transmembrane region" description="Helical" evidence="7">
    <location>
        <begin position="137"/>
        <end position="158"/>
    </location>
</feature>
<comment type="subcellular location">
    <subcellularLocation>
        <location evidence="1">Cell membrane</location>
        <topology evidence="1">Multi-pass membrane protein</topology>
    </subcellularLocation>
</comment>
<comment type="caution">
    <text evidence="9">The sequence shown here is derived from an EMBL/GenBank/DDBJ whole genome shotgun (WGS) entry which is preliminary data.</text>
</comment>
<dbReference type="PANTHER" id="PTHR40074">
    <property type="entry name" value="O-ACETYLTRANSFERASE WECH"/>
    <property type="match status" value="1"/>
</dbReference>
<dbReference type="InterPro" id="IPR002656">
    <property type="entry name" value="Acyl_transf_3_dom"/>
</dbReference>
<evidence type="ECO:0000256" key="4">
    <source>
        <dbReference type="ARBA" id="ARBA00022692"/>
    </source>
</evidence>
<dbReference type="RefSeq" id="WP_218098063.1">
    <property type="nucleotide sequence ID" value="NZ_CAJVCE010000004.1"/>
</dbReference>
<keyword evidence="6 7" id="KW-0472">Membrane</keyword>
<reference evidence="9 10" key="1">
    <citation type="submission" date="2021-06" db="EMBL/GenBank/DDBJ databases">
        <authorList>
            <person name="Criscuolo A."/>
        </authorList>
    </citation>
    <scope>NUCLEOTIDE SEQUENCE [LARGE SCALE GENOMIC DNA]</scope>
    <source>
        <strain evidence="10">CIP 111802</strain>
    </source>
</reference>
<organism evidence="9 10">
    <name type="scientific">Paenibacillus allorhizosphaerae</name>
    <dbReference type="NCBI Taxonomy" id="2849866"/>
    <lineage>
        <taxon>Bacteria</taxon>
        <taxon>Bacillati</taxon>
        <taxon>Bacillota</taxon>
        <taxon>Bacilli</taxon>
        <taxon>Bacillales</taxon>
        <taxon>Paenibacillaceae</taxon>
        <taxon>Paenibacillus</taxon>
    </lineage>
</organism>
<evidence type="ECO:0000256" key="3">
    <source>
        <dbReference type="ARBA" id="ARBA00022475"/>
    </source>
</evidence>
<feature type="transmembrane region" description="Helical" evidence="7">
    <location>
        <begin position="12"/>
        <end position="32"/>
    </location>
</feature>
<dbReference type="Pfam" id="PF01757">
    <property type="entry name" value="Acyl_transf_3"/>
    <property type="match status" value="1"/>
</dbReference>
<protein>
    <recommendedName>
        <fullName evidence="8">Acyltransferase 3 domain-containing protein</fullName>
    </recommendedName>
</protein>
<feature type="transmembrane region" description="Helical" evidence="7">
    <location>
        <begin position="333"/>
        <end position="352"/>
    </location>
</feature>
<evidence type="ECO:0000256" key="5">
    <source>
        <dbReference type="ARBA" id="ARBA00022989"/>
    </source>
</evidence>
<evidence type="ECO:0000313" key="10">
    <source>
        <dbReference type="Proteomes" id="UP000730618"/>
    </source>
</evidence>
<evidence type="ECO:0000259" key="8">
    <source>
        <dbReference type="Pfam" id="PF01757"/>
    </source>
</evidence>
<feature type="transmembrane region" description="Helical" evidence="7">
    <location>
        <begin position="225"/>
        <end position="246"/>
    </location>
</feature>
<dbReference type="PANTHER" id="PTHR40074:SF2">
    <property type="entry name" value="O-ACETYLTRANSFERASE WECH"/>
    <property type="match status" value="1"/>
</dbReference>
<dbReference type="EMBL" id="CAJVCE010000004">
    <property type="protein sequence ID" value="CAG7631097.1"/>
    <property type="molecule type" value="Genomic_DNA"/>
</dbReference>
<keyword evidence="3" id="KW-1003">Cell membrane</keyword>
<keyword evidence="5 7" id="KW-1133">Transmembrane helix</keyword>
<evidence type="ECO:0000313" key="9">
    <source>
        <dbReference type="EMBL" id="CAG7631097.1"/>
    </source>
</evidence>